<dbReference type="AlphaFoldDB" id="A0A6P4XZ76"/>
<evidence type="ECO:0000256" key="4">
    <source>
        <dbReference type="ARBA" id="ARBA00022692"/>
    </source>
</evidence>
<dbReference type="RefSeq" id="XP_019615699.1">
    <property type="nucleotide sequence ID" value="XM_019760140.1"/>
</dbReference>
<evidence type="ECO:0000313" key="12">
    <source>
        <dbReference type="RefSeq" id="XP_019615699.1"/>
    </source>
</evidence>
<feature type="compositionally biased region" description="Polar residues" evidence="10">
    <location>
        <begin position="27"/>
        <end position="52"/>
    </location>
</feature>
<gene>
    <name evidence="12" type="primary">LOC109463366</name>
</gene>
<feature type="region of interest" description="Disordered" evidence="10">
    <location>
        <begin position="25"/>
        <end position="80"/>
    </location>
</feature>
<dbReference type="PANTHER" id="PTHR14647:SF86">
    <property type="entry name" value="GALACTOSE-3-O-SULFOTRANSFERASE"/>
    <property type="match status" value="1"/>
</dbReference>
<evidence type="ECO:0000256" key="8">
    <source>
        <dbReference type="ARBA" id="ARBA00023136"/>
    </source>
</evidence>
<keyword evidence="9" id="KW-0325">Glycoprotein</keyword>
<evidence type="ECO:0000256" key="5">
    <source>
        <dbReference type="ARBA" id="ARBA00022968"/>
    </source>
</evidence>
<dbReference type="Proteomes" id="UP000515135">
    <property type="component" value="Unplaced"/>
</dbReference>
<dbReference type="GO" id="GO:0000139">
    <property type="term" value="C:Golgi membrane"/>
    <property type="evidence" value="ECO:0007669"/>
    <property type="project" value="UniProtKB-SubCell"/>
</dbReference>
<comment type="similarity">
    <text evidence="2">Belongs to the galactose-3-O-sulfotransferase family.</text>
</comment>
<reference evidence="12" key="1">
    <citation type="submission" date="2025-08" db="UniProtKB">
        <authorList>
            <consortium name="RefSeq"/>
        </authorList>
    </citation>
    <scope>IDENTIFICATION</scope>
    <source>
        <tissue evidence="12">Gonad</tissue>
    </source>
</reference>
<evidence type="ECO:0000256" key="10">
    <source>
        <dbReference type="SAM" id="MobiDB-lite"/>
    </source>
</evidence>
<dbReference type="SUPFAM" id="SSF52540">
    <property type="entry name" value="P-loop containing nucleoside triphosphate hydrolases"/>
    <property type="match status" value="1"/>
</dbReference>
<dbReference type="Pfam" id="PF06990">
    <property type="entry name" value="Gal-3-0_sulfotr"/>
    <property type="match status" value="1"/>
</dbReference>
<dbReference type="GO" id="GO:0009247">
    <property type="term" value="P:glycolipid biosynthetic process"/>
    <property type="evidence" value="ECO:0007669"/>
    <property type="project" value="InterPro"/>
</dbReference>
<dbReference type="GO" id="GO:0001733">
    <property type="term" value="F:galactosylceramide sulfotransferase activity"/>
    <property type="evidence" value="ECO:0007669"/>
    <property type="project" value="InterPro"/>
</dbReference>
<evidence type="ECO:0000256" key="9">
    <source>
        <dbReference type="ARBA" id="ARBA00023180"/>
    </source>
</evidence>
<evidence type="ECO:0000256" key="1">
    <source>
        <dbReference type="ARBA" id="ARBA00004323"/>
    </source>
</evidence>
<organism evidence="11 12">
    <name type="scientific">Branchiostoma belcheri</name>
    <name type="common">Amphioxus</name>
    <dbReference type="NCBI Taxonomy" id="7741"/>
    <lineage>
        <taxon>Eukaryota</taxon>
        <taxon>Metazoa</taxon>
        <taxon>Chordata</taxon>
        <taxon>Cephalochordata</taxon>
        <taxon>Leptocardii</taxon>
        <taxon>Amphioxiformes</taxon>
        <taxon>Branchiostomatidae</taxon>
        <taxon>Branchiostoma</taxon>
    </lineage>
</organism>
<sequence>MKNDLTEGLAGGAIGDTLGRQAVANDVPSNNSWKSANNGFSKGSNEMTNSKIFNRRAPTDSGLKMTSIKGPEHRVSGNVPTRTCRKKTNLVFLKTHKTASSTVQNIIMRFGSARNLTFVLPAEDNNIGWPGKFKRYHVLQERSRRKNITYNILCHHTRFNYSNIRELMPDDTMYITIVRNPADMYESIFYYFLLDKDFRIRSRSPLKKFLDNPYYYVKKNTPSKQFYRNPMFYDLGYTRKQSVSEQTIKSDIGFLEKIFSVVMVADYFEESLILMKHTLCWDIDDVTFFKMNARREESIRHVTKEMAGRIRRWNKADAMLFDHFNKTLWSKLSQLPFDWRKEVEILKARNRRLQEECIESDNVRNAEIQDSRFKVFQPDGITIKGFRVKKSARMNETCVNMAKSELPFTHELQVKERLKYNIMDYKEQLHKQQPQSRQMPDKEKKKPNYGSM</sequence>
<keyword evidence="11" id="KW-1185">Reference proteome</keyword>
<dbReference type="KEGG" id="bbel:109463366"/>
<keyword evidence="4" id="KW-0812">Transmembrane</keyword>
<evidence type="ECO:0000256" key="6">
    <source>
        <dbReference type="ARBA" id="ARBA00022989"/>
    </source>
</evidence>
<dbReference type="GeneID" id="109463366"/>
<keyword evidence="8" id="KW-0472">Membrane</keyword>
<proteinExistence type="inferred from homology"/>
<accession>A0A6P4XZ76</accession>
<dbReference type="PANTHER" id="PTHR14647">
    <property type="entry name" value="GALACTOSE-3-O-SULFOTRANSFERASE"/>
    <property type="match status" value="1"/>
</dbReference>
<protein>
    <submittedName>
        <fullName evidence="12">Galactosylceramide sulfotransferase-like</fullName>
    </submittedName>
</protein>
<evidence type="ECO:0000256" key="2">
    <source>
        <dbReference type="ARBA" id="ARBA00008124"/>
    </source>
</evidence>
<evidence type="ECO:0000256" key="3">
    <source>
        <dbReference type="ARBA" id="ARBA00022679"/>
    </source>
</evidence>
<keyword evidence="6" id="KW-1133">Transmembrane helix</keyword>
<keyword evidence="7" id="KW-0333">Golgi apparatus</keyword>
<keyword evidence="5" id="KW-0735">Signal-anchor</keyword>
<dbReference type="Gene3D" id="3.40.50.300">
    <property type="entry name" value="P-loop containing nucleotide triphosphate hydrolases"/>
    <property type="match status" value="1"/>
</dbReference>
<dbReference type="InterPro" id="IPR027417">
    <property type="entry name" value="P-loop_NTPase"/>
</dbReference>
<evidence type="ECO:0000313" key="11">
    <source>
        <dbReference type="Proteomes" id="UP000515135"/>
    </source>
</evidence>
<keyword evidence="3" id="KW-0808">Transferase</keyword>
<dbReference type="InterPro" id="IPR009729">
    <property type="entry name" value="Gal-3-0_sulfotransfrase"/>
</dbReference>
<dbReference type="OrthoDB" id="514299at2759"/>
<evidence type="ECO:0000256" key="7">
    <source>
        <dbReference type="ARBA" id="ARBA00023034"/>
    </source>
</evidence>
<feature type="region of interest" description="Disordered" evidence="10">
    <location>
        <begin position="428"/>
        <end position="452"/>
    </location>
</feature>
<name>A0A6P4XZ76_BRABE</name>
<comment type="subcellular location">
    <subcellularLocation>
        <location evidence="1">Golgi apparatus membrane</location>
        <topology evidence="1">Single-pass type II membrane protein</topology>
    </subcellularLocation>
</comment>